<name>A0A167KBP4_METRR</name>
<proteinExistence type="predicted"/>
<protein>
    <submittedName>
        <fullName evidence="2">Uncharacterized protein</fullName>
    </submittedName>
</protein>
<feature type="region of interest" description="Disordered" evidence="1">
    <location>
        <begin position="32"/>
        <end position="65"/>
    </location>
</feature>
<keyword evidence="3" id="KW-1185">Reference proteome</keyword>
<evidence type="ECO:0000313" key="2">
    <source>
        <dbReference type="EMBL" id="OAA51496.1"/>
    </source>
</evidence>
<organism evidence="2 3">
    <name type="scientific">Metarhizium rileyi (strain RCEF 4871)</name>
    <name type="common">Nomuraea rileyi</name>
    <dbReference type="NCBI Taxonomy" id="1649241"/>
    <lineage>
        <taxon>Eukaryota</taxon>
        <taxon>Fungi</taxon>
        <taxon>Dikarya</taxon>
        <taxon>Ascomycota</taxon>
        <taxon>Pezizomycotina</taxon>
        <taxon>Sordariomycetes</taxon>
        <taxon>Hypocreomycetidae</taxon>
        <taxon>Hypocreales</taxon>
        <taxon>Clavicipitaceae</taxon>
        <taxon>Metarhizium</taxon>
    </lineage>
</organism>
<comment type="caution">
    <text evidence="2">The sequence shown here is derived from an EMBL/GenBank/DDBJ whole genome shotgun (WGS) entry which is preliminary data.</text>
</comment>
<evidence type="ECO:0000256" key="1">
    <source>
        <dbReference type="SAM" id="MobiDB-lite"/>
    </source>
</evidence>
<evidence type="ECO:0000313" key="3">
    <source>
        <dbReference type="Proteomes" id="UP000243498"/>
    </source>
</evidence>
<reference evidence="2 3" key="1">
    <citation type="journal article" date="2016" name="Genome Biol. Evol.">
        <title>Divergent and convergent evolution of fungal pathogenicity.</title>
        <authorList>
            <person name="Shang Y."/>
            <person name="Xiao G."/>
            <person name="Zheng P."/>
            <person name="Cen K."/>
            <person name="Zhan S."/>
            <person name="Wang C."/>
        </authorList>
    </citation>
    <scope>NUCLEOTIDE SEQUENCE [LARGE SCALE GENOMIC DNA]</scope>
    <source>
        <strain evidence="2 3">RCEF 4871</strain>
    </source>
</reference>
<dbReference type="EMBL" id="AZHC01000001">
    <property type="protein sequence ID" value="OAA51496.1"/>
    <property type="molecule type" value="Genomic_DNA"/>
</dbReference>
<gene>
    <name evidence="2" type="ORF">NOR_00089</name>
</gene>
<dbReference type="AlphaFoldDB" id="A0A167KBP4"/>
<dbReference type="Proteomes" id="UP000243498">
    <property type="component" value="Unassembled WGS sequence"/>
</dbReference>
<dbReference type="STRING" id="1081105.A0A167KBP4"/>
<dbReference type="OrthoDB" id="3598799at2759"/>
<accession>A0A167KBP4</accession>
<sequence>MAPLTRKRKLVKQDDIEDIALADCDSGQDASIHLQPSKNCSTRKKPRSMSPCVDEVSPPSKQSNDLSQVATLAKISVHDARLALQEVGFGLKAQMKTGAIDHDSSLSQLPSIKELANRNLPDSVASIWPHRCSAYPVEVSGLANDPYHEAKRTLDKLRALIKDYEEASKHETNIKMPVWVRWEQDGVDLRLLNSSLLRHAMKQVEINIMPSTSKSPPHIGHDDVDQIAWELLADTWSQKMGETWGDAAEGILRSLLGVSGFLP</sequence>